<keyword evidence="11" id="KW-1185">Reference proteome</keyword>
<evidence type="ECO:0000256" key="5">
    <source>
        <dbReference type="ARBA" id="ARBA00023004"/>
    </source>
</evidence>
<keyword evidence="3" id="KW-0227">DNA damage</keyword>
<dbReference type="SMART" id="SM00986">
    <property type="entry name" value="UDG"/>
    <property type="match status" value="1"/>
</dbReference>
<evidence type="ECO:0000256" key="3">
    <source>
        <dbReference type="ARBA" id="ARBA00022763"/>
    </source>
</evidence>
<dbReference type="InterPro" id="IPR036895">
    <property type="entry name" value="Uracil-DNA_glycosylase-like_sf"/>
</dbReference>
<dbReference type="Proteomes" id="UP001206572">
    <property type="component" value="Unassembled WGS sequence"/>
</dbReference>
<feature type="compositionally biased region" description="Pro residues" evidence="8">
    <location>
        <begin position="43"/>
        <end position="56"/>
    </location>
</feature>
<sequence length="281" mass="29190">MNRLSDRDAAFLAEMGIGPLWQLRAAPQAEPEVVEEPVVPAEPAAPAPSLAPPPMPRQVAEPAAKPAWTPPVQEDSAWGVEAEPERVDVSTLDWAGLRQAVAACRHCSACSAGRKPVLGAGARQARWLVAAGTASAIDEKAGQPMTGDPGKLLDNMLAAVGLSRERDVYVTSLVKCRPANASGGDRAPTPEEAAACRPFLERERELTGAGLVLTLGQVAANGLLGKPLSEPLAGSRGAVHALNEVPMVATLHPGELLRRPGDKALAWADLCRAKTADGSAG</sequence>
<keyword evidence="4" id="KW-0378">Hydrolase</keyword>
<evidence type="ECO:0000259" key="9">
    <source>
        <dbReference type="SMART" id="SM00986"/>
    </source>
</evidence>
<evidence type="ECO:0000256" key="7">
    <source>
        <dbReference type="ARBA" id="ARBA00023204"/>
    </source>
</evidence>
<evidence type="ECO:0000256" key="2">
    <source>
        <dbReference type="ARBA" id="ARBA00022723"/>
    </source>
</evidence>
<dbReference type="RefSeq" id="WP_258827929.1">
    <property type="nucleotide sequence ID" value="NZ_JANUHA010000006.1"/>
</dbReference>
<organism evidence="10 11">
    <name type="scientific">Massilia agri</name>
    <dbReference type="NCBI Taxonomy" id="1886785"/>
    <lineage>
        <taxon>Bacteria</taxon>
        <taxon>Pseudomonadati</taxon>
        <taxon>Pseudomonadota</taxon>
        <taxon>Betaproteobacteria</taxon>
        <taxon>Burkholderiales</taxon>
        <taxon>Oxalobacteraceae</taxon>
        <taxon>Telluria group</taxon>
        <taxon>Massilia</taxon>
    </lineage>
</organism>
<dbReference type="PANTHER" id="PTHR33693:SF1">
    <property type="entry name" value="TYPE-4 URACIL-DNA GLYCOSYLASE"/>
    <property type="match status" value="1"/>
</dbReference>
<proteinExistence type="predicted"/>
<keyword evidence="6" id="KW-0411">Iron-sulfur</keyword>
<dbReference type="CDD" id="cd10030">
    <property type="entry name" value="UDG-F4_TTUDGA_SPO1dp_like"/>
    <property type="match status" value="1"/>
</dbReference>
<evidence type="ECO:0000256" key="1">
    <source>
        <dbReference type="ARBA" id="ARBA00022485"/>
    </source>
</evidence>
<feature type="region of interest" description="Disordered" evidence="8">
    <location>
        <begin position="36"/>
        <end position="77"/>
    </location>
</feature>
<dbReference type="Pfam" id="PF03167">
    <property type="entry name" value="UDG"/>
    <property type="match status" value="1"/>
</dbReference>
<dbReference type="SMART" id="SM00987">
    <property type="entry name" value="UreE_C"/>
    <property type="match status" value="1"/>
</dbReference>
<keyword evidence="7" id="KW-0234">DNA repair</keyword>
<keyword evidence="1" id="KW-0004">4Fe-4S</keyword>
<dbReference type="SUPFAM" id="SSF52141">
    <property type="entry name" value="Uracil-DNA glycosylase-like"/>
    <property type="match status" value="1"/>
</dbReference>
<evidence type="ECO:0000313" key="10">
    <source>
        <dbReference type="EMBL" id="MCS0596901.1"/>
    </source>
</evidence>
<dbReference type="EMBL" id="JANUHA010000006">
    <property type="protein sequence ID" value="MCS0596901.1"/>
    <property type="molecule type" value="Genomic_DNA"/>
</dbReference>
<keyword evidence="2" id="KW-0479">Metal-binding</keyword>
<dbReference type="PANTHER" id="PTHR33693">
    <property type="entry name" value="TYPE-5 URACIL-DNA GLYCOSYLASE"/>
    <property type="match status" value="1"/>
</dbReference>
<evidence type="ECO:0000256" key="8">
    <source>
        <dbReference type="SAM" id="MobiDB-lite"/>
    </source>
</evidence>
<evidence type="ECO:0000313" key="11">
    <source>
        <dbReference type="Proteomes" id="UP001206572"/>
    </source>
</evidence>
<protein>
    <submittedName>
        <fullName evidence="10">Uracil-DNA glycosylase</fullName>
    </submittedName>
</protein>
<dbReference type="InterPro" id="IPR051536">
    <property type="entry name" value="UDG_Type-4/5"/>
</dbReference>
<feature type="domain" description="Uracil-DNA glycosylase-like" evidence="9">
    <location>
        <begin position="118"/>
        <end position="271"/>
    </location>
</feature>
<gene>
    <name evidence="10" type="ORF">NX780_11115</name>
</gene>
<reference evidence="10 11" key="1">
    <citation type="submission" date="2022-08" db="EMBL/GenBank/DDBJ databases">
        <title>Reclassification of Massilia species as members of the genera Telluria, Duganella, Pseudoduganella, Mokoshia gen. nov. and Zemynaea gen. nov. using orthogonal and non-orthogonal genome-based approaches.</title>
        <authorList>
            <person name="Bowman J.P."/>
        </authorList>
    </citation>
    <scope>NUCLEOTIDE SEQUENCE [LARGE SCALE GENOMIC DNA]</scope>
    <source>
        <strain evidence="10 11">JCM 31661</strain>
    </source>
</reference>
<comment type="caution">
    <text evidence="10">The sequence shown here is derived from an EMBL/GenBank/DDBJ whole genome shotgun (WGS) entry which is preliminary data.</text>
</comment>
<evidence type="ECO:0000256" key="6">
    <source>
        <dbReference type="ARBA" id="ARBA00023014"/>
    </source>
</evidence>
<dbReference type="InterPro" id="IPR005122">
    <property type="entry name" value="Uracil-DNA_glycosylase-like"/>
</dbReference>
<keyword evidence="5" id="KW-0408">Iron</keyword>
<evidence type="ECO:0000256" key="4">
    <source>
        <dbReference type="ARBA" id="ARBA00022801"/>
    </source>
</evidence>
<name>A0ABT2AKW7_9BURK</name>
<accession>A0ABT2AKW7</accession>
<dbReference type="Gene3D" id="3.40.470.10">
    <property type="entry name" value="Uracil-DNA glycosylase-like domain"/>
    <property type="match status" value="1"/>
</dbReference>